<reference evidence="1 2" key="1">
    <citation type="submission" date="2018-06" db="EMBL/GenBank/DDBJ databases">
        <title>Comparative genomics of Brasilonema spp. strains.</title>
        <authorList>
            <person name="Alvarenga D.O."/>
            <person name="Fiore M.F."/>
            <person name="Varani A.M."/>
        </authorList>
    </citation>
    <scope>NUCLEOTIDE SEQUENCE [LARGE SCALE GENOMIC DNA]</scope>
    <source>
        <strain evidence="1 2">CENA114</strain>
    </source>
</reference>
<dbReference type="PROSITE" id="PS51318">
    <property type="entry name" value="TAT"/>
    <property type="match status" value="1"/>
</dbReference>
<accession>A0A856MIU3</accession>
<dbReference type="RefSeq" id="WP_171977092.1">
    <property type="nucleotide sequence ID" value="NZ_CAWOXK010000001.1"/>
</dbReference>
<dbReference type="AlphaFoldDB" id="A0A856MIU3"/>
<proteinExistence type="predicted"/>
<dbReference type="PANTHER" id="PTHR35399:SF4">
    <property type="entry name" value="MEMBRANE PROTEIN"/>
    <property type="match status" value="1"/>
</dbReference>
<dbReference type="KEGG" id="bsen:DP114_21815"/>
<dbReference type="PANTHER" id="PTHR35399">
    <property type="entry name" value="SLR8030 PROTEIN"/>
    <property type="match status" value="1"/>
</dbReference>
<organism evidence="1 2">
    <name type="scientific">Brasilonema sennae CENA114</name>
    <dbReference type="NCBI Taxonomy" id="415709"/>
    <lineage>
        <taxon>Bacteria</taxon>
        <taxon>Bacillati</taxon>
        <taxon>Cyanobacteriota</taxon>
        <taxon>Cyanophyceae</taxon>
        <taxon>Nostocales</taxon>
        <taxon>Scytonemataceae</taxon>
        <taxon>Brasilonema</taxon>
        <taxon>Bromeliae group (in: Brasilonema)</taxon>
    </lineage>
</organism>
<gene>
    <name evidence="1" type="ORF">DP114_21815</name>
</gene>
<dbReference type="SUPFAM" id="SSF63829">
    <property type="entry name" value="Calcium-dependent phosphotriesterase"/>
    <property type="match status" value="1"/>
</dbReference>
<dbReference type="InterPro" id="IPR008557">
    <property type="entry name" value="PhoX"/>
</dbReference>
<sequence>MAFSRRRFLTLAGATAAGVTAISPLEAFYARIARGEGVTGAGFGPLQPKLAVNHAELANTVIGDLRNIPLLELPPGFNYTAISITGQTMSDGNPVPGDHDGMAAFRGPGRSVILVRNHELDANENKFGNTRGVIAPSDKKYDQINSGGTTTLVVGQNRELLKHFGSLAGTIRNCAGGPTPWGSWISCEETFSQSSTGVPHGYNFEVPASSKIGLADPIPLKAMGRFSHEAIALDPKTGYIYETEDRGDSCFYRFVPAVGKANAPGQLAQGGTLYALVIKNKPTLNTSNNSNNAGGAEGLVPVGQPLPVEWVQIEDVDPVQDTVRKEAQSKGAAIFYRGEGAWYDNNLIYFISTQGGPPAVDSTYGNGQVWIYNPREETITLFVEASPSGELLDEPDNITVAPFGDLFLCEDGGGEQFVVGVNQKGELYQFARNAIVRPDRNGEPDNSEFAGACFSPYGDTLFVNTQGVGITYCIWGPWPRQYRKFR</sequence>
<dbReference type="Pfam" id="PF05787">
    <property type="entry name" value="PhoX"/>
    <property type="match status" value="1"/>
</dbReference>
<protein>
    <submittedName>
        <fullName evidence="1">Phosphatase</fullName>
    </submittedName>
</protein>
<dbReference type="Proteomes" id="UP000503129">
    <property type="component" value="Chromosome"/>
</dbReference>
<dbReference type="EMBL" id="CP030118">
    <property type="protein sequence ID" value="QDL10179.1"/>
    <property type="molecule type" value="Genomic_DNA"/>
</dbReference>
<name>A0A856MIU3_9CYAN</name>
<keyword evidence="2" id="KW-1185">Reference proteome</keyword>
<evidence type="ECO:0000313" key="2">
    <source>
        <dbReference type="Proteomes" id="UP000503129"/>
    </source>
</evidence>
<evidence type="ECO:0000313" key="1">
    <source>
        <dbReference type="EMBL" id="QDL10179.1"/>
    </source>
</evidence>
<dbReference type="InterPro" id="IPR006311">
    <property type="entry name" value="TAT_signal"/>
</dbReference>